<dbReference type="PANTHER" id="PTHR43303">
    <property type="entry name" value="NADPH DEHYDROGENASE C23G7.10C-RELATED"/>
    <property type="match status" value="1"/>
</dbReference>
<dbReference type="PANTHER" id="PTHR43303:SF4">
    <property type="entry name" value="NADPH DEHYDROGENASE C23G7.10C-RELATED"/>
    <property type="match status" value="1"/>
</dbReference>
<protein>
    <submittedName>
        <fullName evidence="7">2,4-dienoyl-CoA reductase</fullName>
    </submittedName>
</protein>
<name>A0ABT1H1P5_9NOCA</name>
<keyword evidence="2" id="KW-0285">Flavoprotein</keyword>
<reference evidence="7 8" key="1">
    <citation type="submission" date="2022-06" db="EMBL/GenBank/DDBJ databases">
        <title>Genomic Encyclopedia of Archaeal and Bacterial Type Strains, Phase II (KMG-II): from individual species to whole genera.</title>
        <authorList>
            <person name="Goeker M."/>
        </authorList>
    </citation>
    <scope>NUCLEOTIDE SEQUENCE [LARGE SCALE GENOMIC DNA]</scope>
    <source>
        <strain evidence="7 8">DSM 45037</strain>
    </source>
</reference>
<comment type="cofactor">
    <cofactor evidence="1">
        <name>FMN</name>
        <dbReference type="ChEBI" id="CHEBI:58210"/>
    </cofactor>
</comment>
<evidence type="ECO:0000259" key="6">
    <source>
        <dbReference type="Pfam" id="PF00724"/>
    </source>
</evidence>
<dbReference type="Pfam" id="PF00724">
    <property type="entry name" value="Oxidored_FMN"/>
    <property type="match status" value="1"/>
</dbReference>
<dbReference type="Proteomes" id="UP001205740">
    <property type="component" value="Unassembled WGS sequence"/>
</dbReference>
<evidence type="ECO:0000256" key="1">
    <source>
        <dbReference type="ARBA" id="ARBA00001917"/>
    </source>
</evidence>
<keyword evidence="4" id="KW-0521">NADP</keyword>
<keyword evidence="3" id="KW-0288">FMN</keyword>
<organism evidence="7 8">
    <name type="scientific">Williamsia serinedens</name>
    <dbReference type="NCBI Taxonomy" id="391736"/>
    <lineage>
        <taxon>Bacteria</taxon>
        <taxon>Bacillati</taxon>
        <taxon>Actinomycetota</taxon>
        <taxon>Actinomycetes</taxon>
        <taxon>Mycobacteriales</taxon>
        <taxon>Nocardiaceae</taxon>
        <taxon>Williamsia</taxon>
    </lineage>
</organism>
<dbReference type="SUPFAM" id="SSF51395">
    <property type="entry name" value="FMN-linked oxidoreductases"/>
    <property type="match status" value="1"/>
</dbReference>
<sequence>MNAPTLFTPLTLRDVTIDNRVWLSPMCQYSCFQRDGMPGDWHLAHLGSHAIGGFGLVMTEAAAVTPDGRISPEDAGIWTDEQARAWSRIVDFIHAQDSRAGVQLAHAGRKASTFSPFADGEGSVPESEGGWQTVAPSAEAFEGYATPRALTVDENADVVRAFADAARRADDAGFDVVEIHAAHGYLLHEFLSPLSNHRDDAYGGDLDGRMRLMIEVAEAVRDAWPAGKPLFVRISSTDWTDGGWSGDDSVVLAQRLADVGVDLVDASTGGNVLADIPVGPGYQVPFAAQIREKASVATAAVGLVTDADQAETILTTGQADAVFLARAALRDPAWPLRAAHTLGLDHHEAPYRPQYVRGAWRD</sequence>
<comment type="caution">
    <text evidence="7">The sequence shown here is derived from an EMBL/GenBank/DDBJ whole genome shotgun (WGS) entry which is preliminary data.</text>
</comment>
<dbReference type="InterPro" id="IPR013785">
    <property type="entry name" value="Aldolase_TIM"/>
</dbReference>
<dbReference type="InterPro" id="IPR001155">
    <property type="entry name" value="OxRdtase_FMN_N"/>
</dbReference>
<dbReference type="InterPro" id="IPR044152">
    <property type="entry name" value="YqjM-like"/>
</dbReference>
<keyword evidence="8" id="KW-1185">Reference proteome</keyword>
<keyword evidence="5" id="KW-0560">Oxidoreductase</keyword>
<dbReference type="Gene3D" id="3.20.20.70">
    <property type="entry name" value="Aldolase class I"/>
    <property type="match status" value="1"/>
</dbReference>
<dbReference type="EMBL" id="JAMTCG010000004">
    <property type="protein sequence ID" value="MCP2161164.1"/>
    <property type="molecule type" value="Genomic_DNA"/>
</dbReference>
<feature type="domain" description="NADH:flavin oxidoreductase/NADH oxidase N-terminal" evidence="6">
    <location>
        <begin position="6"/>
        <end position="342"/>
    </location>
</feature>
<dbReference type="CDD" id="cd02932">
    <property type="entry name" value="OYE_YqiM_FMN"/>
    <property type="match status" value="1"/>
</dbReference>
<proteinExistence type="predicted"/>
<accession>A0ABT1H1P5</accession>
<dbReference type="RefSeq" id="WP_253654746.1">
    <property type="nucleotide sequence ID" value="NZ_BAAAOE010000002.1"/>
</dbReference>
<evidence type="ECO:0000256" key="4">
    <source>
        <dbReference type="ARBA" id="ARBA00022857"/>
    </source>
</evidence>
<evidence type="ECO:0000256" key="5">
    <source>
        <dbReference type="ARBA" id="ARBA00023002"/>
    </source>
</evidence>
<evidence type="ECO:0000256" key="3">
    <source>
        <dbReference type="ARBA" id="ARBA00022643"/>
    </source>
</evidence>
<evidence type="ECO:0000313" key="8">
    <source>
        <dbReference type="Proteomes" id="UP001205740"/>
    </source>
</evidence>
<gene>
    <name evidence="7" type="ORF">LX12_002359</name>
</gene>
<evidence type="ECO:0000256" key="2">
    <source>
        <dbReference type="ARBA" id="ARBA00022630"/>
    </source>
</evidence>
<evidence type="ECO:0000313" key="7">
    <source>
        <dbReference type="EMBL" id="MCP2161164.1"/>
    </source>
</evidence>